<comment type="cofactor">
    <cofactor evidence="1">
        <name>heme b</name>
        <dbReference type="ChEBI" id="CHEBI:60344"/>
    </cofactor>
</comment>
<evidence type="ECO:0000256" key="11">
    <source>
        <dbReference type="ARBA" id="ARBA00023136"/>
    </source>
</evidence>
<dbReference type="SUPFAM" id="SSF81342">
    <property type="entry name" value="Transmembrane di-heme cytochromes"/>
    <property type="match status" value="1"/>
</dbReference>
<protein>
    <submittedName>
        <fullName evidence="15">Cytochrome b/b6 domain-containing protein</fullName>
    </submittedName>
</protein>
<dbReference type="InterPro" id="IPR016174">
    <property type="entry name" value="Di-haem_cyt_TM"/>
</dbReference>
<dbReference type="Pfam" id="PF01292">
    <property type="entry name" value="Ni_hydr_CYTB"/>
    <property type="match status" value="1"/>
</dbReference>
<dbReference type="Gene3D" id="1.20.950.20">
    <property type="entry name" value="Transmembrane di-heme cytochromes, Chain C"/>
    <property type="match status" value="1"/>
</dbReference>
<keyword evidence="9 13" id="KW-1133">Transmembrane helix</keyword>
<gene>
    <name evidence="15" type="ORF">ABS361_02620</name>
</gene>
<organism evidence="15">
    <name type="scientific">Methyloraptor flagellatus</name>
    <dbReference type="NCBI Taxonomy" id="3162530"/>
    <lineage>
        <taxon>Bacteria</taxon>
        <taxon>Pseudomonadati</taxon>
        <taxon>Pseudomonadota</taxon>
        <taxon>Alphaproteobacteria</taxon>
        <taxon>Hyphomicrobiales</taxon>
        <taxon>Ancalomicrobiaceae</taxon>
        <taxon>Methyloraptor</taxon>
    </lineage>
</organism>
<feature type="domain" description="Cytochrome b561 bacterial/Ni-hydrogenase" evidence="14">
    <location>
        <begin position="6"/>
        <end position="176"/>
    </location>
</feature>
<evidence type="ECO:0000256" key="8">
    <source>
        <dbReference type="ARBA" id="ARBA00022982"/>
    </source>
</evidence>
<dbReference type="GO" id="GO:0005886">
    <property type="term" value="C:plasma membrane"/>
    <property type="evidence" value="ECO:0007669"/>
    <property type="project" value="UniProtKB-SubCell"/>
</dbReference>
<dbReference type="InterPro" id="IPR011577">
    <property type="entry name" value="Cyt_b561_bac/Ni-Hgenase"/>
</dbReference>
<dbReference type="EMBL" id="CP158568">
    <property type="protein sequence ID" value="XBY45205.1"/>
    <property type="molecule type" value="Genomic_DNA"/>
</dbReference>
<keyword evidence="11 13" id="KW-0472">Membrane</keyword>
<evidence type="ECO:0000256" key="10">
    <source>
        <dbReference type="ARBA" id="ARBA00023004"/>
    </source>
</evidence>
<accession>A0AAU7XBR7</accession>
<dbReference type="InterPro" id="IPR052168">
    <property type="entry name" value="Cytochrome_b561_oxidase"/>
</dbReference>
<evidence type="ECO:0000256" key="9">
    <source>
        <dbReference type="ARBA" id="ARBA00022989"/>
    </source>
</evidence>
<dbReference type="KEGG" id="mflg:ABS361_02620"/>
<feature type="transmembrane region" description="Helical" evidence="13">
    <location>
        <begin position="43"/>
        <end position="63"/>
    </location>
</feature>
<comment type="similarity">
    <text evidence="12">Belongs to the cytochrome b561 family.</text>
</comment>
<evidence type="ECO:0000256" key="2">
    <source>
        <dbReference type="ARBA" id="ARBA00004651"/>
    </source>
</evidence>
<evidence type="ECO:0000256" key="3">
    <source>
        <dbReference type="ARBA" id="ARBA00022448"/>
    </source>
</evidence>
<dbReference type="GO" id="GO:0046872">
    <property type="term" value="F:metal ion binding"/>
    <property type="evidence" value="ECO:0007669"/>
    <property type="project" value="UniProtKB-KW"/>
</dbReference>
<evidence type="ECO:0000256" key="4">
    <source>
        <dbReference type="ARBA" id="ARBA00022475"/>
    </source>
</evidence>
<evidence type="ECO:0000256" key="12">
    <source>
        <dbReference type="ARBA" id="ARBA00037975"/>
    </source>
</evidence>
<dbReference type="PANTHER" id="PTHR30529">
    <property type="entry name" value="CYTOCHROME B561"/>
    <property type="match status" value="1"/>
</dbReference>
<dbReference type="AlphaFoldDB" id="A0AAU7XBR7"/>
<keyword evidence="4" id="KW-1003">Cell membrane</keyword>
<dbReference type="PANTHER" id="PTHR30529:SF1">
    <property type="entry name" value="CYTOCHROME B561 HOMOLOG 2"/>
    <property type="match status" value="1"/>
</dbReference>
<keyword evidence="6 13" id="KW-0812">Transmembrane</keyword>
<evidence type="ECO:0000256" key="7">
    <source>
        <dbReference type="ARBA" id="ARBA00022723"/>
    </source>
</evidence>
<dbReference type="RefSeq" id="WP_407050295.1">
    <property type="nucleotide sequence ID" value="NZ_CP158568.1"/>
</dbReference>
<evidence type="ECO:0000259" key="14">
    <source>
        <dbReference type="Pfam" id="PF01292"/>
    </source>
</evidence>
<evidence type="ECO:0000256" key="13">
    <source>
        <dbReference type="SAM" id="Phobius"/>
    </source>
</evidence>
<keyword evidence="7" id="KW-0479">Metal-binding</keyword>
<comment type="subcellular location">
    <subcellularLocation>
        <location evidence="2">Cell membrane</location>
        <topology evidence="2">Multi-pass membrane protein</topology>
    </subcellularLocation>
</comment>
<feature type="transmembrane region" description="Helical" evidence="13">
    <location>
        <begin position="84"/>
        <end position="109"/>
    </location>
</feature>
<evidence type="ECO:0000256" key="5">
    <source>
        <dbReference type="ARBA" id="ARBA00022617"/>
    </source>
</evidence>
<reference evidence="15" key="1">
    <citation type="submission" date="2024-06" db="EMBL/GenBank/DDBJ databases">
        <title>Methylostella associata gen. nov., sp. nov., a novel Ancalomicrobiaceae-affiliated facultatively methylotrophic bacteria that feed on methanotrophs of the genus Methylococcus.</title>
        <authorList>
            <person name="Saltykova V."/>
            <person name="Danilova O.V."/>
            <person name="Oshkin I.Y."/>
            <person name="Belova S.E."/>
            <person name="Pimenov N.V."/>
            <person name="Dedysh S.N."/>
        </authorList>
    </citation>
    <scope>NUCLEOTIDE SEQUENCE</scope>
    <source>
        <strain evidence="15">S20</strain>
    </source>
</reference>
<proteinExistence type="inferred from homology"/>
<keyword evidence="8" id="KW-0249">Electron transport</keyword>
<evidence type="ECO:0000256" key="1">
    <source>
        <dbReference type="ARBA" id="ARBA00001970"/>
    </source>
</evidence>
<evidence type="ECO:0000313" key="15">
    <source>
        <dbReference type="EMBL" id="XBY45205.1"/>
    </source>
</evidence>
<name>A0AAU7XBR7_9HYPH</name>
<feature type="transmembrane region" description="Helical" evidence="13">
    <location>
        <begin position="142"/>
        <end position="165"/>
    </location>
</feature>
<dbReference type="GO" id="GO:0020037">
    <property type="term" value="F:heme binding"/>
    <property type="evidence" value="ECO:0007669"/>
    <property type="project" value="TreeGrafter"/>
</dbReference>
<keyword evidence="10" id="KW-0408">Iron</keyword>
<dbReference type="GO" id="GO:0009055">
    <property type="term" value="F:electron transfer activity"/>
    <property type="evidence" value="ECO:0007669"/>
    <property type="project" value="InterPro"/>
</dbReference>
<sequence length="180" mass="19905">MSDTAYRPFAKLMHWSTVVFVLLAWVLGLTVDAFPKAFEPTIVFTHISLGLLVIIALVLRLGWRAGHAAPLPEPTPFDPWAHRFAALGHLALYVLLLAVPLLGIAYVFARGRPLQVFGLFQIPSPWVDDRALGRQIREVHELAAHALVALAALHAAAAVVHHVVWKDRTLIRMLPGRRSA</sequence>
<evidence type="ECO:0000256" key="6">
    <source>
        <dbReference type="ARBA" id="ARBA00022692"/>
    </source>
</evidence>
<dbReference type="GO" id="GO:0022904">
    <property type="term" value="P:respiratory electron transport chain"/>
    <property type="evidence" value="ECO:0007669"/>
    <property type="project" value="InterPro"/>
</dbReference>
<keyword evidence="5" id="KW-0349">Heme</keyword>
<keyword evidence="3" id="KW-0813">Transport</keyword>